<evidence type="ECO:0000313" key="3">
    <source>
        <dbReference type="EMBL" id="WAC13570.1"/>
    </source>
</evidence>
<dbReference type="KEGG" id="dpf:ON006_06350"/>
<keyword evidence="4" id="KW-1185">Reference proteome</keyword>
<feature type="domain" description="DUF6644" evidence="2">
    <location>
        <begin position="30"/>
        <end position="158"/>
    </location>
</feature>
<sequence length="159" mass="17797">MVLENLEWLEKSSWAVGIRQSLWLYPALEIVHIIGIVMLVGAAFLFDLRLLGYSKNLPVTGLARHLLPWSQRGLILIIPSGILLFITNAKALGTDFTFWLKMTLLAVAALNVFIFHQFIYKKQGNTQTAQELPVSSKLSAFVSIIVWIAIIACGRLLAY</sequence>
<gene>
    <name evidence="3" type="ORF">ON006_06350</name>
</gene>
<keyword evidence="1" id="KW-0812">Transmembrane</keyword>
<evidence type="ECO:0000313" key="4">
    <source>
        <dbReference type="Proteomes" id="UP001164653"/>
    </source>
</evidence>
<dbReference type="AlphaFoldDB" id="A0A9E8NBG5"/>
<dbReference type="InterPro" id="IPR046586">
    <property type="entry name" value="DUF6644"/>
</dbReference>
<dbReference type="EMBL" id="CP112998">
    <property type="protein sequence ID" value="WAC13570.1"/>
    <property type="molecule type" value="Genomic_DNA"/>
</dbReference>
<evidence type="ECO:0000256" key="1">
    <source>
        <dbReference type="SAM" id="Phobius"/>
    </source>
</evidence>
<feature type="transmembrane region" description="Helical" evidence="1">
    <location>
        <begin position="21"/>
        <end position="46"/>
    </location>
</feature>
<dbReference type="Proteomes" id="UP001164653">
    <property type="component" value="Chromosome"/>
</dbReference>
<dbReference type="Pfam" id="PF20349">
    <property type="entry name" value="DUF6644"/>
    <property type="match status" value="1"/>
</dbReference>
<keyword evidence="1" id="KW-1133">Transmembrane helix</keyword>
<proteinExistence type="predicted"/>
<feature type="transmembrane region" description="Helical" evidence="1">
    <location>
        <begin position="140"/>
        <end position="158"/>
    </location>
</feature>
<reference evidence="3" key="1">
    <citation type="submission" date="2022-11" db="EMBL/GenBank/DDBJ databases">
        <title>Dyadobacter pollutisoli sp. nov., isolated from plastic dumped soil.</title>
        <authorList>
            <person name="Kim J.M."/>
            <person name="Kim K.R."/>
            <person name="Lee J.K."/>
            <person name="Hao L."/>
            <person name="Jeon C.O."/>
        </authorList>
    </citation>
    <scope>NUCLEOTIDE SEQUENCE</scope>
    <source>
        <strain evidence="3">U1</strain>
    </source>
</reference>
<keyword evidence="1" id="KW-0472">Membrane</keyword>
<name>A0A9E8NBG5_9BACT</name>
<feature type="transmembrane region" description="Helical" evidence="1">
    <location>
        <begin position="98"/>
        <end position="120"/>
    </location>
</feature>
<evidence type="ECO:0000259" key="2">
    <source>
        <dbReference type="Pfam" id="PF20349"/>
    </source>
</evidence>
<dbReference type="RefSeq" id="WP_244819322.1">
    <property type="nucleotide sequence ID" value="NZ_CP112998.1"/>
</dbReference>
<feature type="transmembrane region" description="Helical" evidence="1">
    <location>
        <begin position="66"/>
        <end position="86"/>
    </location>
</feature>
<protein>
    <recommendedName>
        <fullName evidence="2">DUF6644 domain-containing protein</fullName>
    </recommendedName>
</protein>
<organism evidence="3 4">
    <name type="scientific">Dyadobacter pollutisoli</name>
    <dbReference type="NCBI Taxonomy" id="2910158"/>
    <lineage>
        <taxon>Bacteria</taxon>
        <taxon>Pseudomonadati</taxon>
        <taxon>Bacteroidota</taxon>
        <taxon>Cytophagia</taxon>
        <taxon>Cytophagales</taxon>
        <taxon>Spirosomataceae</taxon>
        <taxon>Dyadobacter</taxon>
    </lineage>
</organism>
<accession>A0A9E8NBG5</accession>